<dbReference type="Gene3D" id="3.40.630.30">
    <property type="match status" value="1"/>
</dbReference>
<protein>
    <submittedName>
        <fullName evidence="2">RimJ/RimL family protein N-acetyltransferase</fullName>
    </submittedName>
</protein>
<dbReference type="SUPFAM" id="SSF55729">
    <property type="entry name" value="Acyl-CoA N-acyltransferases (Nat)"/>
    <property type="match status" value="1"/>
</dbReference>
<evidence type="ECO:0000313" key="2">
    <source>
        <dbReference type="EMBL" id="MDP9825571.1"/>
    </source>
</evidence>
<dbReference type="Pfam" id="PF13302">
    <property type="entry name" value="Acetyltransf_3"/>
    <property type="match status" value="1"/>
</dbReference>
<evidence type="ECO:0000259" key="1">
    <source>
        <dbReference type="PROSITE" id="PS51186"/>
    </source>
</evidence>
<feature type="domain" description="N-acetyltransferase" evidence="1">
    <location>
        <begin position="34"/>
        <end position="197"/>
    </location>
</feature>
<keyword evidence="3" id="KW-1185">Reference proteome</keyword>
<proteinExistence type="predicted"/>
<evidence type="ECO:0000313" key="3">
    <source>
        <dbReference type="Proteomes" id="UP001235712"/>
    </source>
</evidence>
<dbReference type="PROSITE" id="PS51186">
    <property type="entry name" value="GNAT"/>
    <property type="match status" value="1"/>
</dbReference>
<dbReference type="RefSeq" id="WP_307239476.1">
    <property type="nucleotide sequence ID" value="NZ_JAUSQZ010000001.1"/>
</dbReference>
<dbReference type="PANTHER" id="PTHR43610">
    <property type="entry name" value="BLL6696 PROTEIN"/>
    <property type="match status" value="1"/>
</dbReference>
<comment type="caution">
    <text evidence="2">The sequence shown here is derived from an EMBL/GenBank/DDBJ whole genome shotgun (WGS) entry which is preliminary data.</text>
</comment>
<dbReference type="Proteomes" id="UP001235712">
    <property type="component" value="Unassembled WGS sequence"/>
</dbReference>
<accession>A0ABT9NZ41</accession>
<reference evidence="2 3" key="1">
    <citation type="submission" date="2023-07" db="EMBL/GenBank/DDBJ databases">
        <title>Sequencing the genomes of 1000 actinobacteria strains.</title>
        <authorList>
            <person name="Klenk H.-P."/>
        </authorList>
    </citation>
    <scope>NUCLEOTIDE SEQUENCE [LARGE SCALE GENOMIC DNA]</scope>
    <source>
        <strain evidence="2 3">DSM 44388</strain>
    </source>
</reference>
<dbReference type="PANTHER" id="PTHR43610:SF1">
    <property type="entry name" value="N-ACETYLTRANSFERASE DOMAIN-CONTAINING PROTEIN"/>
    <property type="match status" value="1"/>
</dbReference>
<gene>
    <name evidence="2" type="ORF">J2S57_001320</name>
</gene>
<sequence length="218" mass="23959">MSFTPLTDNRPDDSSWPPMVWPLPPGVEARAGAVRLTPFTPADADELFEALDHDAVWAHVPGRFSDPRQLTDSITQRMDARGDVAWVVRLDEAVAGLEKDAVVGTTSFLDVVPASARLEIGWTAYTPAVWGTRVNPSAKLALLTVAFDQLGVGRVQLKTDVRNQRSQRAIAKLGARFEGVLRRYQPRVDGSMRDTVMFSITTEDWPAVSSGLQDRLSS</sequence>
<name>A0ABT9NZ41_9ACTN</name>
<dbReference type="InterPro" id="IPR000182">
    <property type="entry name" value="GNAT_dom"/>
</dbReference>
<dbReference type="InterPro" id="IPR016181">
    <property type="entry name" value="Acyl_CoA_acyltransferase"/>
</dbReference>
<organism evidence="2 3">
    <name type="scientific">Kineosporia succinea</name>
    <dbReference type="NCBI Taxonomy" id="84632"/>
    <lineage>
        <taxon>Bacteria</taxon>
        <taxon>Bacillati</taxon>
        <taxon>Actinomycetota</taxon>
        <taxon>Actinomycetes</taxon>
        <taxon>Kineosporiales</taxon>
        <taxon>Kineosporiaceae</taxon>
        <taxon>Kineosporia</taxon>
    </lineage>
</organism>
<dbReference type="EMBL" id="JAUSQZ010000001">
    <property type="protein sequence ID" value="MDP9825571.1"/>
    <property type="molecule type" value="Genomic_DNA"/>
</dbReference>